<dbReference type="Proteomes" id="UP000002316">
    <property type="component" value="Chromosome 5"/>
</dbReference>
<keyword evidence="5 10" id="KW-0812">Transmembrane</keyword>
<dbReference type="EMBL" id="FN554968">
    <property type="protein sequence ID" value="CBH11042.1"/>
    <property type="molecule type" value="Genomic_DNA"/>
</dbReference>
<proteinExistence type="inferred from homology"/>
<keyword evidence="4 11" id="KW-0808">Transferase</keyword>
<dbReference type="GO" id="GO:0016020">
    <property type="term" value="C:membrane"/>
    <property type="evidence" value="ECO:0007669"/>
    <property type="project" value="UniProtKB-SubCell"/>
</dbReference>
<evidence type="ECO:0000256" key="2">
    <source>
        <dbReference type="ARBA" id="ARBA00005985"/>
    </source>
</evidence>
<dbReference type="PROSITE" id="PS00943">
    <property type="entry name" value="UBIA"/>
    <property type="match status" value="1"/>
</dbReference>
<keyword evidence="8 10" id="KW-0472">Membrane</keyword>
<keyword evidence="7" id="KW-0350">Heme biosynthesis</keyword>
<feature type="transmembrane region" description="Helical" evidence="10">
    <location>
        <begin position="310"/>
        <end position="331"/>
    </location>
</feature>
<evidence type="ECO:0000256" key="10">
    <source>
        <dbReference type="SAM" id="Phobius"/>
    </source>
</evidence>
<reference evidence="12" key="1">
    <citation type="journal article" date="2010" name="PLoS Negl. Trop. Dis.">
        <title>The genome sequence of Trypanosoma brucei gambiense, causative agent of chronic human african trypanosomiasis.</title>
        <authorList>
            <person name="Jackson A.P."/>
            <person name="Sanders M."/>
            <person name="Berry A."/>
            <person name="McQuillan J."/>
            <person name="Aslett M.A."/>
            <person name="Quail M.A."/>
            <person name="Chukualim B."/>
            <person name="Capewell P."/>
            <person name="MacLeod A."/>
            <person name="Melville S.E."/>
            <person name="Gibson W."/>
            <person name="Barry J.D."/>
            <person name="Berriman M."/>
            <person name="Hertz-Fowler C."/>
        </authorList>
    </citation>
    <scope>NUCLEOTIDE SEQUENCE [LARGE SCALE GENOMIC DNA]</scope>
    <source>
        <strain evidence="12">MHOM/CI/86/DAL972</strain>
    </source>
</reference>
<feature type="transmembrane region" description="Helical" evidence="10">
    <location>
        <begin position="284"/>
        <end position="304"/>
    </location>
</feature>
<gene>
    <name evidence="11" type="ORF">TbgDal_V1800</name>
</gene>
<evidence type="ECO:0000256" key="8">
    <source>
        <dbReference type="ARBA" id="ARBA00023136"/>
    </source>
</evidence>
<evidence type="ECO:0000256" key="4">
    <source>
        <dbReference type="ARBA" id="ARBA00022679"/>
    </source>
</evidence>
<feature type="transmembrane region" description="Helical" evidence="10">
    <location>
        <begin position="250"/>
        <end position="272"/>
    </location>
</feature>
<dbReference type="GO" id="GO:0005739">
    <property type="term" value="C:mitochondrion"/>
    <property type="evidence" value="ECO:0007669"/>
    <property type="project" value="TreeGrafter"/>
</dbReference>
<dbReference type="InterPro" id="IPR044878">
    <property type="entry name" value="UbiA_sf"/>
</dbReference>
<evidence type="ECO:0000256" key="9">
    <source>
        <dbReference type="ARBA" id="ARBA00030253"/>
    </source>
</evidence>
<dbReference type="InterPro" id="IPR000537">
    <property type="entry name" value="UbiA_prenyltransferase"/>
</dbReference>
<feature type="transmembrane region" description="Helical" evidence="10">
    <location>
        <begin position="352"/>
        <end position="374"/>
    </location>
</feature>
<evidence type="ECO:0000256" key="5">
    <source>
        <dbReference type="ARBA" id="ARBA00022692"/>
    </source>
</evidence>
<sequence length="449" mass="49564">MCWFTYSHPPTCTHDEVVRVKVFVWSLFLTIPHHNPSPFYSLFFLSRSWPMCVFMLCVIYKYICGSSPQRGHRVQPIEMMRRVLLRCPRPRRNSPLAFQSTSSPVTKCPLSPKLQRPLQTPTVVGESRGCPMIGTAPHLSCPIEKEQLGQSVQVRDVVTQLGKLKLSAFVTATALGGYVICGGTSPLVMVAVTVGTLLQCCSANTANQIIEVEYDRMMKRTCRRPLPMGLISRRSATILCAVELLSGSCILGSVSPAASALGAFNWLLYVAAYTPLKRVSAINTWVGSIVGGIPPLMGGIAATGTITGPAYLLGSLLLVWQIPHFMGLSFHCRRDYEAAGYKMLAFYNPWRASFYAVLLSVMMAFITLAGPALINMAAEGWYYPVVAAANAVMIYKALLFHSDPKRHCRGCFVFSYMYLSVVLAVLMLNHLEPVKRTTTLFQHFTAVAL</sequence>
<dbReference type="AlphaFoldDB" id="C9ZNR4"/>
<evidence type="ECO:0000313" key="11">
    <source>
        <dbReference type="EMBL" id="CBH11042.1"/>
    </source>
</evidence>
<accession>C9ZNR4</accession>
<protein>
    <recommendedName>
        <fullName evidence="3">Protoheme IX farnesyltransferase, mitochondrial</fullName>
    </recommendedName>
    <alternativeName>
        <fullName evidence="9">Heme O synthase</fullName>
    </alternativeName>
</protein>
<dbReference type="RefSeq" id="XP_011773329.1">
    <property type="nucleotide sequence ID" value="XM_011775027.1"/>
</dbReference>
<dbReference type="KEGG" id="tbg:TbgDal_V1800"/>
<dbReference type="InterPro" id="IPR030470">
    <property type="entry name" value="UbiA_prenylTrfase_CS"/>
</dbReference>
<dbReference type="FunFam" id="1.10.357.140:FF:000006">
    <property type="entry name" value="Protoheme IX farnesyltransferase, mitochondrial"/>
    <property type="match status" value="1"/>
</dbReference>
<dbReference type="GO" id="GO:0008495">
    <property type="term" value="F:protoheme IX farnesyltransferase activity"/>
    <property type="evidence" value="ECO:0007669"/>
    <property type="project" value="InterPro"/>
</dbReference>
<dbReference type="NCBIfam" id="TIGR01473">
    <property type="entry name" value="cyoE_ctaB"/>
    <property type="match status" value="1"/>
</dbReference>
<evidence type="ECO:0000256" key="1">
    <source>
        <dbReference type="ARBA" id="ARBA00004141"/>
    </source>
</evidence>
<keyword evidence="6 10" id="KW-1133">Transmembrane helix</keyword>
<comment type="subcellular location">
    <subcellularLocation>
        <location evidence="1">Membrane</location>
        <topology evidence="1">Multi-pass membrane protein</topology>
    </subcellularLocation>
</comment>
<dbReference type="CDD" id="cd13957">
    <property type="entry name" value="PT_UbiA_Cox10"/>
    <property type="match status" value="1"/>
</dbReference>
<feature type="transmembrane region" description="Helical" evidence="10">
    <location>
        <begin position="411"/>
        <end position="431"/>
    </location>
</feature>
<dbReference type="OrthoDB" id="5211at2759"/>
<dbReference type="InterPro" id="IPR006369">
    <property type="entry name" value="Protohaem_IX_farnesylTrfase"/>
</dbReference>
<dbReference type="VEuPathDB" id="TriTrypDB:Tbg972.5.1800"/>
<organism evidence="11 12">
    <name type="scientific">Trypanosoma brucei gambiense (strain MHOM/CI/86/DAL972)</name>
    <dbReference type="NCBI Taxonomy" id="679716"/>
    <lineage>
        <taxon>Eukaryota</taxon>
        <taxon>Discoba</taxon>
        <taxon>Euglenozoa</taxon>
        <taxon>Kinetoplastea</taxon>
        <taxon>Metakinetoplastina</taxon>
        <taxon>Trypanosomatida</taxon>
        <taxon>Trypanosomatidae</taxon>
        <taxon>Trypanosoma</taxon>
    </lineage>
</organism>
<evidence type="ECO:0000256" key="6">
    <source>
        <dbReference type="ARBA" id="ARBA00022989"/>
    </source>
</evidence>
<feature type="transmembrane region" description="Helical" evidence="10">
    <location>
        <begin position="39"/>
        <end position="63"/>
    </location>
</feature>
<name>C9ZNR4_TRYB9</name>
<dbReference type="GO" id="GO:0006784">
    <property type="term" value="P:heme A biosynthetic process"/>
    <property type="evidence" value="ECO:0007669"/>
    <property type="project" value="TreeGrafter"/>
</dbReference>
<dbReference type="GeneID" id="23861160"/>
<dbReference type="PANTHER" id="PTHR43448">
    <property type="entry name" value="PROTOHEME IX FARNESYLTRANSFERASE, MITOCHONDRIAL"/>
    <property type="match status" value="1"/>
</dbReference>
<dbReference type="Pfam" id="PF01040">
    <property type="entry name" value="UbiA"/>
    <property type="match status" value="1"/>
</dbReference>
<comment type="similarity">
    <text evidence="2">Belongs to the UbiA prenyltransferase family.</text>
</comment>
<evidence type="ECO:0000313" key="12">
    <source>
        <dbReference type="Proteomes" id="UP000002316"/>
    </source>
</evidence>
<evidence type="ECO:0000256" key="3">
    <source>
        <dbReference type="ARBA" id="ARBA00016335"/>
    </source>
</evidence>
<dbReference type="PANTHER" id="PTHR43448:SF2">
    <property type="entry name" value="PROTOHEME IX FARNESYLTRANSFERASE, MITOCHONDRIAL"/>
    <property type="match status" value="1"/>
</dbReference>
<dbReference type="Gene3D" id="1.10.357.140">
    <property type="entry name" value="UbiA prenyltransferase"/>
    <property type="match status" value="1"/>
</dbReference>
<evidence type="ECO:0000256" key="7">
    <source>
        <dbReference type="ARBA" id="ARBA00023133"/>
    </source>
</evidence>
<feature type="transmembrane region" description="Helical" evidence="10">
    <location>
        <begin position="380"/>
        <end position="399"/>
    </location>
</feature>